<dbReference type="EMBL" id="BSXS01003095">
    <property type="protein sequence ID" value="GME80504.1"/>
    <property type="molecule type" value="Genomic_DNA"/>
</dbReference>
<comment type="caution">
    <text evidence="1">The sequence shown here is derived from an EMBL/GenBank/DDBJ whole genome shotgun (WGS) entry which is preliminary data.</text>
</comment>
<organism evidence="1 2">
    <name type="scientific">Ambrosiozyma monospora</name>
    <name type="common">Yeast</name>
    <name type="synonym">Endomycopsis monosporus</name>
    <dbReference type="NCBI Taxonomy" id="43982"/>
    <lineage>
        <taxon>Eukaryota</taxon>
        <taxon>Fungi</taxon>
        <taxon>Dikarya</taxon>
        <taxon>Ascomycota</taxon>
        <taxon>Saccharomycotina</taxon>
        <taxon>Pichiomycetes</taxon>
        <taxon>Pichiales</taxon>
        <taxon>Pichiaceae</taxon>
        <taxon>Ambrosiozyma</taxon>
    </lineage>
</organism>
<dbReference type="Proteomes" id="UP001165064">
    <property type="component" value="Unassembled WGS sequence"/>
</dbReference>
<name>A0ACB5T3B7_AMBMO</name>
<keyword evidence="2" id="KW-1185">Reference proteome</keyword>
<proteinExistence type="predicted"/>
<evidence type="ECO:0000313" key="2">
    <source>
        <dbReference type="Proteomes" id="UP001165064"/>
    </source>
</evidence>
<protein>
    <submittedName>
        <fullName evidence="1">Unnamed protein product</fullName>
    </submittedName>
</protein>
<reference evidence="1" key="1">
    <citation type="submission" date="2023-04" db="EMBL/GenBank/DDBJ databases">
        <title>Ambrosiozyma monospora NBRC 10751.</title>
        <authorList>
            <person name="Ichikawa N."/>
            <person name="Sato H."/>
            <person name="Tonouchi N."/>
        </authorList>
    </citation>
    <scope>NUCLEOTIDE SEQUENCE</scope>
    <source>
        <strain evidence="1">NBRC 10751</strain>
    </source>
</reference>
<accession>A0ACB5T3B7</accession>
<gene>
    <name evidence="1" type="ORF">Amon02_000448500</name>
</gene>
<evidence type="ECO:0000313" key="1">
    <source>
        <dbReference type="EMBL" id="GME80504.1"/>
    </source>
</evidence>
<sequence>MVSHQQALDKVRDLIKSEDDLLKLDAIKEGLQKEKETVSSQLKLEEQRRVDQIAKLVANLQSSNKNYSDLRQSVYKLNNLASSNELIDKNLNSSAAVLKNFQEVQAIYDMFLNLSKKYQLIDQLISLEMKQGEISETSSGDNMLMIHYELTKLHDFKDELTVWANKSTNDVQLTVSSQMEPLEGLITKFETIIKLVIESFPEIIDCANYGLLIKLVKIIQVEEREDMKMQLLEKVSAGRSNANMSTNKIKRASPRNYRSKFETYFKKHIESAFDMLKSENYATALDLVKENYYDTLQIYKHGVDQCFPPSWNFFKSKVLKWYQGALSSFINAILDDESITNEFIATLIQFDYENRQQLKQLFGLKKAELDSVALLPAEQKTKLLNDALEFNTNTTTTLINNALKPVFEIFKERTKEPPEYKDGGMLGVETAQNIMGIFQASITYLSDLGDSTLLCSYIRNFSYEIMHDYHDKWVEVLNTESSKWNADSQDPTIGLLPRYITIVANDCVKFADALEMKCEDIKKLVHVSFHDGLSESFGAAAQFELDLGQTCLQKLNYFMEVEYQPLLTNVFTKQWYNSDQDISEAMRIMDESYLSPYQEYLNEELFIALFEVALDKFLFNYVDKLKQKKAVFEKKKFEAKMDRDGQLFNETFSKFDSVGIFSVHAFILDLIIDVLNHCEDEQDYIDKWDGAVAAFNDIPLSFMKLLLDFKKIKDSKARFILDECETIKADPVEPSFMGDFVYDN</sequence>